<sequence length="50" mass="5616">MHGARLTVPQMSSRSGGTMRKVDQVEDDKKTTKKIKRLEKVETTTLREGG</sequence>
<evidence type="ECO:0000256" key="1">
    <source>
        <dbReference type="SAM" id="MobiDB-lite"/>
    </source>
</evidence>
<reference evidence="3" key="1">
    <citation type="journal article" date="2019" name="Int. J. Syst. Evol. Microbiol.">
        <title>The Global Catalogue of Microorganisms (GCM) 10K type strain sequencing project: providing services to taxonomists for standard genome sequencing and annotation.</title>
        <authorList>
            <consortium name="The Broad Institute Genomics Platform"/>
            <consortium name="The Broad Institute Genome Sequencing Center for Infectious Disease"/>
            <person name="Wu L."/>
            <person name="Ma J."/>
        </authorList>
    </citation>
    <scope>NUCLEOTIDE SEQUENCE [LARGE SCALE GENOMIC DNA]</scope>
    <source>
        <strain evidence="3">JCM 17388</strain>
    </source>
</reference>
<comment type="caution">
    <text evidence="2">The sequence shown here is derived from an EMBL/GenBank/DDBJ whole genome shotgun (WGS) entry which is preliminary data.</text>
</comment>
<dbReference type="Proteomes" id="UP001501251">
    <property type="component" value="Unassembled WGS sequence"/>
</dbReference>
<feature type="region of interest" description="Disordered" evidence="1">
    <location>
        <begin position="1"/>
        <end position="31"/>
    </location>
</feature>
<organism evidence="2 3">
    <name type="scientific">Streptosporangium oxazolinicum</name>
    <dbReference type="NCBI Taxonomy" id="909287"/>
    <lineage>
        <taxon>Bacteria</taxon>
        <taxon>Bacillati</taxon>
        <taxon>Actinomycetota</taxon>
        <taxon>Actinomycetes</taxon>
        <taxon>Streptosporangiales</taxon>
        <taxon>Streptosporangiaceae</taxon>
        <taxon>Streptosporangium</taxon>
    </lineage>
</organism>
<evidence type="ECO:0000313" key="3">
    <source>
        <dbReference type="Proteomes" id="UP001501251"/>
    </source>
</evidence>
<protein>
    <submittedName>
        <fullName evidence="2">Uncharacterized protein</fullName>
    </submittedName>
</protein>
<gene>
    <name evidence="2" type="ORF">GCM10022252_60810</name>
</gene>
<dbReference type="EMBL" id="BAABAQ010000013">
    <property type="protein sequence ID" value="GAA4203324.1"/>
    <property type="molecule type" value="Genomic_DNA"/>
</dbReference>
<feature type="compositionally biased region" description="Basic and acidic residues" evidence="1">
    <location>
        <begin position="20"/>
        <end position="30"/>
    </location>
</feature>
<proteinExistence type="predicted"/>
<accession>A0ABP8BC47</accession>
<evidence type="ECO:0000313" key="2">
    <source>
        <dbReference type="EMBL" id="GAA4203324.1"/>
    </source>
</evidence>
<keyword evidence="3" id="KW-1185">Reference proteome</keyword>
<name>A0ABP8BC47_9ACTN</name>